<keyword evidence="5" id="KW-0378">Hydrolase</keyword>
<dbReference type="PANTHER" id="PTHR11409">
    <property type="entry name" value="ADENOSINE DEAMINASE"/>
    <property type="match status" value="1"/>
</dbReference>
<evidence type="ECO:0000313" key="10">
    <source>
        <dbReference type="Proteomes" id="UP000001494"/>
    </source>
</evidence>
<dbReference type="InterPro" id="IPR001365">
    <property type="entry name" value="A_deaminase_dom"/>
</dbReference>
<accession>A0A0H3G781</accession>
<evidence type="ECO:0000256" key="6">
    <source>
        <dbReference type="ARBA" id="ARBA00022833"/>
    </source>
</evidence>
<comment type="cofactor">
    <cofactor evidence="1">
        <name>Zn(2+)</name>
        <dbReference type="ChEBI" id="CHEBI:29105"/>
    </cofactor>
</comment>
<dbReference type="EMBL" id="CP002850">
    <property type="protein sequence ID" value="AEH63001.1"/>
    <property type="molecule type" value="Genomic_DNA"/>
</dbReference>
<evidence type="ECO:0000259" key="8">
    <source>
        <dbReference type="Pfam" id="PF00962"/>
    </source>
</evidence>
<dbReference type="EC" id="3.5.4.4" evidence="3"/>
<evidence type="ECO:0000256" key="5">
    <source>
        <dbReference type="ARBA" id="ARBA00022801"/>
    </source>
</evidence>
<evidence type="ECO:0000256" key="4">
    <source>
        <dbReference type="ARBA" id="ARBA00022723"/>
    </source>
</evidence>
<dbReference type="Gene3D" id="3.20.20.140">
    <property type="entry name" value="Metal-dependent hydrolases"/>
    <property type="match status" value="1"/>
</dbReference>
<evidence type="ECO:0000256" key="1">
    <source>
        <dbReference type="ARBA" id="ARBA00001947"/>
    </source>
</evidence>
<feature type="signal peptide" evidence="7">
    <location>
        <begin position="1"/>
        <end position="35"/>
    </location>
</feature>
<dbReference type="RefSeq" id="WP_014500905.1">
    <property type="nucleotide sequence ID" value="NC_017262.1"/>
</dbReference>
<dbReference type="Proteomes" id="UP000001494">
    <property type="component" value="Chromosome"/>
</dbReference>
<sequence length="534" mass="59427" precursor="true">MFLQNFLKMSLSPLKTKTTILSLIFSLFPVSQSYAFVPQTSSNSKNESVAATKIEEAKGNMPRLRMLVSAFPKGGDLHHHLAGAIDAETMLQWAGDQNLCIDTIKLSVIPSPCDAAVNKKLAKNLERQDPILWNKLIDVFSMRNYHFDVAAGEHSGHDHFFSSFFHFAAALDNNFGRMIAYSRRDAAANNLLYIETMQNPKVVSTFARSVLQDAKGKNSPEDLWKVVKNRLPAAVAAAKAETTEAEAQSRQILQCDGRQPDPACSVTMRYMVYAVRAMPPEMVFAQLALGFALAHSDPRWVGVNIVAPEDGAVSMQDYDLHMQFFRFLRQLYPDVKITLHAGELALPLVPTAGLRDHIRKAVFVAGADRIGHGIDIGSEMNPVEILHHMAERPVPVEINLSSNDAILNIKGNQHPFALYRQYNVPVVISTDDAGVSRNDLTTEYMRAIEEQHVSYSDLKKLSRDSLEYAFLSGESLWQKNTGESVKPVCNGIAFTAMPQGKCADFLVKNDKAALQWKLEAAFIRYEEQVREGAL</sequence>
<name>A0A0H3G781_ZYMMA</name>
<reference evidence="9 10" key="1">
    <citation type="journal article" date="2011" name="J. Bacteriol.">
        <title>Genome sequence of the ethanol-producing Zymomonas mobilis subsp. mobilis lectotype strain ATCC 10988.</title>
        <authorList>
            <person name="Pappas K.M."/>
            <person name="Kouvelis V.N."/>
            <person name="Saunders E."/>
            <person name="Brettin T.S."/>
            <person name="Bruce D."/>
            <person name="Detter C."/>
            <person name="Balakireva M."/>
            <person name="Han C.S."/>
            <person name="Savvakis G."/>
            <person name="Kyrpides N.C."/>
            <person name="Typas M.A."/>
        </authorList>
    </citation>
    <scope>NUCLEOTIDE SEQUENCE [LARGE SCALE GENOMIC DNA]</scope>
    <source>
        <strain evidence="10">ATCC 10988 / DSM 424 / CCUG 17860 / LMG 404 / NCIMB 8938 / NRRL B-806 / ZM1</strain>
    </source>
</reference>
<dbReference type="PANTHER" id="PTHR11409:SF43">
    <property type="entry name" value="ADENOSINE DEAMINASE"/>
    <property type="match status" value="1"/>
</dbReference>
<feature type="domain" description="Adenosine deaminase" evidence="8">
    <location>
        <begin position="263"/>
        <end position="473"/>
    </location>
</feature>
<dbReference type="GO" id="GO:0005829">
    <property type="term" value="C:cytosol"/>
    <property type="evidence" value="ECO:0007669"/>
    <property type="project" value="TreeGrafter"/>
</dbReference>
<dbReference type="GO" id="GO:0046103">
    <property type="term" value="P:inosine biosynthetic process"/>
    <property type="evidence" value="ECO:0007669"/>
    <property type="project" value="TreeGrafter"/>
</dbReference>
<dbReference type="InterPro" id="IPR032466">
    <property type="entry name" value="Metal_Hydrolase"/>
</dbReference>
<keyword evidence="6" id="KW-0862">Zinc</keyword>
<protein>
    <recommendedName>
        <fullName evidence="3">adenosine deaminase</fullName>
        <ecNumber evidence="3">3.5.4.4</ecNumber>
    </recommendedName>
</protein>
<gene>
    <name evidence="9" type="ordered locus">Zmob_1171</name>
</gene>
<dbReference type="GO" id="GO:0043103">
    <property type="term" value="P:hypoxanthine salvage"/>
    <property type="evidence" value="ECO:0007669"/>
    <property type="project" value="TreeGrafter"/>
</dbReference>
<dbReference type="GO" id="GO:0006154">
    <property type="term" value="P:adenosine catabolic process"/>
    <property type="evidence" value="ECO:0007669"/>
    <property type="project" value="TreeGrafter"/>
</dbReference>
<dbReference type="Pfam" id="PF00962">
    <property type="entry name" value="A_deaminase"/>
    <property type="match status" value="1"/>
</dbReference>
<evidence type="ECO:0000256" key="3">
    <source>
        <dbReference type="ARBA" id="ARBA00012784"/>
    </source>
</evidence>
<organism evidence="9 10">
    <name type="scientific">Zymomonas mobilis subsp. mobilis (strain ATCC 10988 / DSM 424 / LMG 404 / NCIMB 8938 / NRRL B-806 / ZM1)</name>
    <dbReference type="NCBI Taxonomy" id="555217"/>
    <lineage>
        <taxon>Bacteria</taxon>
        <taxon>Pseudomonadati</taxon>
        <taxon>Pseudomonadota</taxon>
        <taxon>Alphaproteobacteria</taxon>
        <taxon>Sphingomonadales</taxon>
        <taxon>Zymomonadaceae</taxon>
        <taxon>Zymomonas</taxon>
    </lineage>
</organism>
<evidence type="ECO:0000313" key="9">
    <source>
        <dbReference type="EMBL" id="AEH63001.1"/>
    </source>
</evidence>
<dbReference type="HOGENOM" id="CLU_573569_0_0_5"/>
<dbReference type="InterPro" id="IPR006330">
    <property type="entry name" value="Ado/ade_deaminase"/>
</dbReference>
<dbReference type="KEGG" id="zmm:Zmob_1171"/>
<dbReference type="AlphaFoldDB" id="A0A0H3G781"/>
<keyword evidence="7" id="KW-0732">Signal</keyword>
<keyword evidence="4" id="KW-0479">Metal-binding</keyword>
<dbReference type="OrthoDB" id="105475at2"/>
<dbReference type="GO" id="GO:0046872">
    <property type="term" value="F:metal ion binding"/>
    <property type="evidence" value="ECO:0007669"/>
    <property type="project" value="UniProtKB-KW"/>
</dbReference>
<comment type="similarity">
    <text evidence="2">Belongs to the metallo-dependent hydrolases superfamily. Adenosine and AMP deaminases family.</text>
</comment>
<dbReference type="SUPFAM" id="SSF51556">
    <property type="entry name" value="Metallo-dependent hydrolases"/>
    <property type="match status" value="1"/>
</dbReference>
<feature type="chain" id="PRO_5002610018" description="adenosine deaminase" evidence="7">
    <location>
        <begin position="36"/>
        <end position="534"/>
    </location>
</feature>
<evidence type="ECO:0000256" key="7">
    <source>
        <dbReference type="SAM" id="SignalP"/>
    </source>
</evidence>
<dbReference type="GO" id="GO:0004000">
    <property type="term" value="F:adenosine deaminase activity"/>
    <property type="evidence" value="ECO:0007669"/>
    <property type="project" value="UniProtKB-ARBA"/>
</dbReference>
<proteinExistence type="inferred from homology"/>
<dbReference type="eggNOG" id="COG1816">
    <property type="taxonomic scope" value="Bacteria"/>
</dbReference>
<evidence type="ECO:0000256" key="2">
    <source>
        <dbReference type="ARBA" id="ARBA00006676"/>
    </source>
</evidence>